<keyword evidence="1" id="KW-1133">Transmembrane helix</keyword>
<evidence type="ECO:0000256" key="1">
    <source>
        <dbReference type="SAM" id="Phobius"/>
    </source>
</evidence>
<dbReference type="Proteomes" id="UP000325672">
    <property type="component" value="Unassembled WGS sequence"/>
</dbReference>
<keyword evidence="3" id="KW-1185">Reference proteome</keyword>
<keyword evidence="1" id="KW-0812">Transmembrane</keyword>
<evidence type="ECO:0000313" key="3">
    <source>
        <dbReference type="Proteomes" id="UP000325672"/>
    </source>
</evidence>
<name>A0A5N6SG41_ASPPS</name>
<accession>A0A5N6SG41</accession>
<gene>
    <name evidence="2" type="ORF">BDV38DRAFT_260472</name>
</gene>
<protein>
    <submittedName>
        <fullName evidence="2">Uncharacterized protein</fullName>
    </submittedName>
</protein>
<keyword evidence="1" id="KW-0472">Membrane</keyword>
<sequence>MVLIFIYCIFILFYFTIFFFWYLLSRIMTILSPSSAAPLPLQQGSNSFKCHGSVRLPT</sequence>
<evidence type="ECO:0000313" key="2">
    <source>
        <dbReference type="EMBL" id="KAE8132680.1"/>
    </source>
</evidence>
<dbReference type="AlphaFoldDB" id="A0A5N6SG41"/>
<feature type="transmembrane region" description="Helical" evidence="1">
    <location>
        <begin position="6"/>
        <end position="24"/>
    </location>
</feature>
<dbReference type="GeneID" id="43640140"/>
<dbReference type="RefSeq" id="XP_031908743.1">
    <property type="nucleotide sequence ID" value="XM_032055930.1"/>
</dbReference>
<dbReference type="EMBL" id="ML743628">
    <property type="protein sequence ID" value="KAE8132680.1"/>
    <property type="molecule type" value="Genomic_DNA"/>
</dbReference>
<reference evidence="2 3" key="1">
    <citation type="submission" date="2019-04" db="EMBL/GenBank/DDBJ databases">
        <title>Friends and foes A comparative genomics study of 23 Aspergillus species from section Flavi.</title>
        <authorList>
            <consortium name="DOE Joint Genome Institute"/>
            <person name="Kjaerbolling I."/>
            <person name="Vesth T."/>
            <person name="Frisvad J.C."/>
            <person name="Nybo J.L."/>
            <person name="Theobald S."/>
            <person name="Kildgaard S."/>
            <person name="Isbrandt T."/>
            <person name="Kuo A."/>
            <person name="Sato A."/>
            <person name="Lyhne E.K."/>
            <person name="Kogle M.E."/>
            <person name="Wiebenga A."/>
            <person name="Kun R.S."/>
            <person name="Lubbers R.J."/>
            <person name="Makela M.R."/>
            <person name="Barry K."/>
            <person name="Chovatia M."/>
            <person name="Clum A."/>
            <person name="Daum C."/>
            <person name="Haridas S."/>
            <person name="He G."/>
            <person name="LaButti K."/>
            <person name="Lipzen A."/>
            <person name="Mondo S."/>
            <person name="Riley R."/>
            <person name="Salamov A."/>
            <person name="Simmons B.A."/>
            <person name="Magnuson J.K."/>
            <person name="Henrissat B."/>
            <person name="Mortensen U.H."/>
            <person name="Larsen T.O."/>
            <person name="Devries R.P."/>
            <person name="Grigoriev I.V."/>
            <person name="Machida M."/>
            <person name="Baker S.E."/>
            <person name="Andersen M.R."/>
        </authorList>
    </citation>
    <scope>NUCLEOTIDE SEQUENCE [LARGE SCALE GENOMIC DNA]</scope>
    <source>
        <strain evidence="2 3">CBS 117625</strain>
    </source>
</reference>
<organism evidence="2 3">
    <name type="scientific">Aspergillus pseudotamarii</name>
    <dbReference type="NCBI Taxonomy" id="132259"/>
    <lineage>
        <taxon>Eukaryota</taxon>
        <taxon>Fungi</taxon>
        <taxon>Dikarya</taxon>
        <taxon>Ascomycota</taxon>
        <taxon>Pezizomycotina</taxon>
        <taxon>Eurotiomycetes</taxon>
        <taxon>Eurotiomycetidae</taxon>
        <taxon>Eurotiales</taxon>
        <taxon>Aspergillaceae</taxon>
        <taxon>Aspergillus</taxon>
        <taxon>Aspergillus subgen. Circumdati</taxon>
    </lineage>
</organism>
<proteinExistence type="predicted"/>